<gene>
    <name evidence="2" type="ORF">BEWA_002650</name>
</gene>
<dbReference type="eggNOG" id="ENOG502TN2T">
    <property type="taxonomic scope" value="Eukaryota"/>
</dbReference>
<dbReference type="AlphaFoldDB" id="L0B031"/>
<dbReference type="SUPFAM" id="SSF57667">
    <property type="entry name" value="beta-beta-alpha zinc fingers"/>
    <property type="match status" value="1"/>
</dbReference>
<keyword evidence="3" id="KW-1185">Reference proteome</keyword>
<evidence type="ECO:0000313" key="2">
    <source>
        <dbReference type="EMBL" id="AFZ80858.1"/>
    </source>
</evidence>
<dbReference type="OrthoDB" id="7848332at2759"/>
<dbReference type="GeneID" id="15806335"/>
<dbReference type="Proteomes" id="UP000031512">
    <property type="component" value="Chromosome 3"/>
</dbReference>
<dbReference type="VEuPathDB" id="PiroplasmaDB:BEWA_002650"/>
<evidence type="ECO:0000256" key="1">
    <source>
        <dbReference type="SAM" id="MobiDB-lite"/>
    </source>
</evidence>
<dbReference type="KEGG" id="beq:BEWA_002650"/>
<dbReference type="RefSeq" id="XP_004830524.1">
    <property type="nucleotide sequence ID" value="XM_004830467.1"/>
</dbReference>
<proteinExistence type="predicted"/>
<reference evidence="2 3" key="1">
    <citation type="journal article" date="2012" name="BMC Genomics">
        <title>Comparative genomic analysis and phylogenetic position of Theileria equi.</title>
        <authorList>
            <person name="Kappmeyer L.S."/>
            <person name="Thiagarajan M."/>
            <person name="Herndon D.R."/>
            <person name="Ramsay J.D."/>
            <person name="Caler E."/>
            <person name="Djikeng A."/>
            <person name="Gillespie J.J."/>
            <person name="Lau A.O."/>
            <person name="Roalson E.H."/>
            <person name="Silva J.C."/>
            <person name="Silva M.G."/>
            <person name="Suarez C.E."/>
            <person name="Ueti M.W."/>
            <person name="Nene V.M."/>
            <person name="Mealey R.H."/>
            <person name="Knowles D.P."/>
            <person name="Brayton K.A."/>
        </authorList>
    </citation>
    <scope>NUCLEOTIDE SEQUENCE [LARGE SCALE GENOMIC DNA]</scope>
    <source>
        <strain evidence="2 3">WA</strain>
    </source>
</reference>
<sequence length="140" mass="16023">MESPIEACSLSDDCPSSEGSDTEQEYAYSLFDDYKSIDTSRVYEYMKSEFGFDYNALGSGTLHRVALINYLETIKNDGGNVLEAYKEVVRDPQIILGDFEKFIKPPFYNEKLIWGFMESSDEEDNDEVILKKSVNVPERP</sequence>
<accession>L0B031</accession>
<name>L0B031_THEEQ</name>
<evidence type="ECO:0000313" key="3">
    <source>
        <dbReference type="Proteomes" id="UP000031512"/>
    </source>
</evidence>
<dbReference type="InterPro" id="IPR036236">
    <property type="entry name" value="Znf_C2H2_sf"/>
</dbReference>
<protein>
    <submittedName>
        <fullName evidence="2">Uncharacterized protein</fullName>
    </submittedName>
</protein>
<dbReference type="EMBL" id="CP001670">
    <property type="protein sequence ID" value="AFZ80858.1"/>
    <property type="molecule type" value="Genomic_DNA"/>
</dbReference>
<feature type="region of interest" description="Disordered" evidence="1">
    <location>
        <begin position="1"/>
        <end position="21"/>
    </location>
</feature>
<organism evidence="2 3">
    <name type="scientific">Theileria equi strain WA</name>
    <dbReference type="NCBI Taxonomy" id="1537102"/>
    <lineage>
        <taxon>Eukaryota</taxon>
        <taxon>Sar</taxon>
        <taxon>Alveolata</taxon>
        <taxon>Apicomplexa</taxon>
        <taxon>Aconoidasida</taxon>
        <taxon>Piroplasmida</taxon>
        <taxon>Theileriidae</taxon>
        <taxon>Theileria</taxon>
    </lineage>
</organism>